<dbReference type="EMBL" id="JBBUKT010000008">
    <property type="protein sequence ID" value="MEK7952750.1"/>
    <property type="molecule type" value="Genomic_DNA"/>
</dbReference>
<dbReference type="Gene3D" id="2.60.120.560">
    <property type="entry name" value="Exo-inulinase, domain 1"/>
    <property type="match status" value="1"/>
</dbReference>
<dbReference type="InterPro" id="IPR013783">
    <property type="entry name" value="Ig-like_fold"/>
</dbReference>
<feature type="chain" id="PRO_5047299867" evidence="1">
    <location>
        <begin position="22"/>
        <end position="547"/>
    </location>
</feature>
<accession>A0ABU9AYB3</accession>
<evidence type="ECO:0000313" key="4">
    <source>
        <dbReference type="Proteomes" id="UP001371305"/>
    </source>
</evidence>
<dbReference type="Proteomes" id="UP001371305">
    <property type="component" value="Unassembled WGS sequence"/>
</dbReference>
<proteinExistence type="predicted"/>
<feature type="domain" description="3-keto-alpha-glucoside-1,2-lyase/3-keto-2-hydroxy-glucal hydratase" evidence="2">
    <location>
        <begin position="25"/>
        <end position="253"/>
    </location>
</feature>
<sequence>METRFFSPCAAFFVIASAASAQSGEWKSLFNGKDLTGWTVTVDKLPVGQDPDHIVQVRDGAIHMYADTDPATKVPFGVITSDASYSRFHLALEYRWMEKKFAPRKDSIRDAGLLYHASNTAKIWPPSVEYQIQEGDSGDIIFIQESGYSWAHPNPDQAPEGQGDASLLPENGGFIRKAKNQTYFGRFPEYDHPGWNRAEVIVQADESAEHILNGHTRSRLEGMQNLTGGALKEGKICLQFEGAEIQYRKVEIRELEEPLRPDKTLLSMSAVKDKPARSGTIIVKNPLKHSLPADISITGKDAGAFSATADKMSLEPGESMEVSVNFKPIHGADRYSAGLRIGTPESGTFVILQGIGLAAFEGKNEPPLQSIVQALGMTINVGDTNLEHDTKADTIGESQDVRYFTKAGEGKVRITPLARFSPPGATPFGIVAKGTTALVQSGKLADSASIPDAHQCLLPPLEGGASSLEIDTPAEGFAFYMNAHQYVSFTDPGLPTEAKIARTARVYPAQRLAGRDLTNAFVVGFEEAANGDYQDAVFLIENVKPLP</sequence>
<evidence type="ECO:0000259" key="2">
    <source>
        <dbReference type="Pfam" id="PF06439"/>
    </source>
</evidence>
<evidence type="ECO:0000256" key="1">
    <source>
        <dbReference type="SAM" id="SignalP"/>
    </source>
</evidence>
<gene>
    <name evidence="3" type="ORF">WKV53_19705</name>
</gene>
<dbReference type="Pfam" id="PF06439">
    <property type="entry name" value="3keto-disac_hyd"/>
    <property type="match status" value="1"/>
</dbReference>
<keyword evidence="4" id="KW-1185">Reference proteome</keyword>
<feature type="signal peptide" evidence="1">
    <location>
        <begin position="1"/>
        <end position="21"/>
    </location>
</feature>
<dbReference type="RefSeq" id="WP_341406506.1">
    <property type="nucleotide sequence ID" value="NZ_JBBUKT010000008.1"/>
</dbReference>
<protein>
    <submittedName>
        <fullName evidence="3">DUF1080 domain-containing protein</fullName>
    </submittedName>
</protein>
<organism evidence="3 4">
    <name type="scientific">Luteolibacter soli</name>
    <dbReference type="NCBI Taxonomy" id="3135280"/>
    <lineage>
        <taxon>Bacteria</taxon>
        <taxon>Pseudomonadati</taxon>
        <taxon>Verrucomicrobiota</taxon>
        <taxon>Verrucomicrobiia</taxon>
        <taxon>Verrucomicrobiales</taxon>
        <taxon>Verrucomicrobiaceae</taxon>
        <taxon>Luteolibacter</taxon>
    </lineage>
</organism>
<evidence type="ECO:0000313" key="3">
    <source>
        <dbReference type="EMBL" id="MEK7952750.1"/>
    </source>
</evidence>
<reference evidence="3 4" key="1">
    <citation type="submission" date="2024-04" db="EMBL/GenBank/DDBJ databases">
        <title>Luteolibacter sp. isolated from soil.</title>
        <authorList>
            <person name="An J."/>
        </authorList>
    </citation>
    <scope>NUCLEOTIDE SEQUENCE [LARGE SCALE GENOMIC DNA]</scope>
    <source>
        <strain evidence="3 4">Y139</strain>
    </source>
</reference>
<dbReference type="Gene3D" id="2.60.40.10">
    <property type="entry name" value="Immunoglobulins"/>
    <property type="match status" value="1"/>
</dbReference>
<comment type="caution">
    <text evidence="3">The sequence shown here is derived from an EMBL/GenBank/DDBJ whole genome shotgun (WGS) entry which is preliminary data.</text>
</comment>
<dbReference type="InterPro" id="IPR010496">
    <property type="entry name" value="AL/BT2_dom"/>
</dbReference>
<keyword evidence="1" id="KW-0732">Signal</keyword>
<name>A0ABU9AYB3_9BACT</name>